<name>A0AAV0V2L8_HYABA</name>
<dbReference type="PANTHER" id="PTHR13495">
    <property type="entry name" value="NEFA-INTERACTING NUCLEAR PROTEIN NIP30"/>
    <property type="match status" value="1"/>
</dbReference>
<feature type="compositionally biased region" description="Basic and acidic residues" evidence="3">
    <location>
        <begin position="32"/>
        <end position="48"/>
    </location>
</feature>
<evidence type="ECO:0000259" key="4">
    <source>
        <dbReference type="Pfam" id="PF10187"/>
    </source>
</evidence>
<proteinExistence type="predicted"/>
<evidence type="ECO:0000313" key="5">
    <source>
        <dbReference type="EMBL" id="CAI5743467.1"/>
    </source>
</evidence>
<dbReference type="PANTHER" id="PTHR13495:SF0">
    <property type="entry name" value="PSME3-INTERACTING PROTEIN"/>
    <property type="match status" value="1"/>
</dbReference>
<protein>
    <recommendedName>
        <fullName evidence="4">FAM192A/Fyv6 N-terminal domain-containing protein</fullName>
    </recommendedName>
</protein>
<feature type="compositionally biased region" description="Basic and acidic residues" evidence="3">
    <location>
        <begin position="57"/>
        <end position="72"/>
    </location>
</feature>
<gene>
    <name evidence="5" type="ORF">HBR001_LOCUS9492</name>
</gene>
<organism evidence="5 6">
    <name type="scientific">Hyaloperonospora brassicae</name>
    <name type="common">Brassica downy mildew</name>
    <name type="synonym">Peronospora brassicae</name>
    <dbReference type="NCBI Taxonomy" id="162125"/>
    <lineage>
        <taxon>Eukaryota</taxon>
        <taxon>Sar</taxon>
        <taxon>Stramenopiles</taxon>
        <taxon>Oomycota</taxon>
        <taxon>Peronosporomycetes</taxon>
        <taxon>Peronosporales</taxon>
        <taxon>Peronosporaceae</taxon>
        <taxon>Hyaloperonospora</taxon>
    </lineage>
</organism>
<dbReference type="GO" id="GO:0005634">
    <property type="term" value="C:nucleus"/>
    <property type="evidence" value="ECO:0007669"/>
    <property type="project" value="UniProtKB-SubCell"/>
</dbReference>
<dbReference type="Pfam" id="PF10187">
    <property type="entry name" value="FAM192A_Fyv6_N"/>
    <property type="match status" value="1"/>
</dbReference>
<evidence type="ECO:0000256" key="3">
    <source>
        <dbReference type="SAM" id="MobiDB-lite"/>
    </source>
</evidence>
<dbReference type="Proteomes" id="UP001162031">
    <property type="component" value="Unassembled WGS sequence"/>
</dbReference>
<keyword evidence="2" id="KW-0539">Nucleus</keyword>
<comment type="caution">
    <text evidence="5">The sequence shown here is derived from an EMBL/GenBank/DDBJ whole genome shotgun (WGS) entry which is preliminary data.</text>
</comment>
<dbReference type="EMBL" id="CANTFL010001490">
    <property type="protein sequence ID" value="CAI5743467.1"/>
    <property type="molecule type" value="Genomic_DNA"/>
</dbReference>
<feature type="domain" description="FAM192A/Fyv6 N-terminal" evidence="4">
    <location>
        <begin position="14"/>
        <end position="114"/>
    </location>
</feature>
<evidence type="ECO:0000313" key="6">
    <source>
        <dbReference type="Proteomes" id="UP001162031"/>
    </source>
</evidence>
<evidence type="ECO:0000256" key="2">
    <source>
        <dbReference type="ARBA" id="ARBA00023242"/>
    </source>
</evidence>
<comment type="subcellular location">
    <subcellularLocation>
        <location evidence="1">Nucleus</location>
    </subcellularLocation>
</comment>
<accession>A0AAV0V2L8</accession>
<evidence type="ECO:0000256" key="1">
    <source>
        <dbReference type="ARBA" id="ARBA00004123"/>
    </source>
</evidence>
<keyword evidence="6" id="KW-1185">Reference proteome</keyword>
<sequence>MKSDAAARASLAGFVSTSVLTSSDGLFGDNVQEERVTEAPAPRAEDAGGYKPLYEQLQERQEKKDSDWKEKNNPFAPPKGLDDDEFAYITELESKKSDVERQRQAQHNDDLADFLVARSAPKSKADASLTVQQLQRLSAESDSKAASKKQQRAVVVVKAKRRRADKTRNGHVVAAEVSGKSKHQRSKKAKVEDLTTSVVTRKEEPRTAVRGLVSYGSDSDDGTTAS</sequence>
<feature type="region of interest" description="Disordered" evidence="3">
    <location>
        <begin position="21"/>
        <end position="114"/>
    </location>
</feature>
<feature type="region of interest" description="Disordered" evidence="3">
    <location>
        <begin position="135"/>
        <end position="226"/>
    </location>
</feature>
<reference evidence="5" key="1">
    <citation type="submission" date="2022-12" db="EMBL/GenBank/DDBJ databases">
        <authorList>
            <person name="Webb A."/>
        </authorList>
    </citation>
    <scope>NUCLEOTIDE SEQUENCE</scope>
    <source>
        <strain evidence="5">Hp1</strain>
    </source>
</reference>
<dbReference type="InterPro" id="IPR039845">
    <property type="entry name" value="FAM192A"/>
</dbReference>
<dbReference type="InterPro" id="IPR019331">
    <property type="entry name" value="FAM192A/Fyv6_N"/>
</dbReference>
<feature type="compositionally biased region" description="Basic and acidic residues" evidence="3">
    <location>
        <begin position="92"/>
        <end position="110"/>
    </location>
</feature>
<dbReference type="AlphaFoldDB" id="A0AAV0V2L8"/>